<dbReference type="OrthoDB" id="28947at2759"/>
<evidence type="ECO:0000256" key="1">
    <source>
        <dbReference type="SAM" id="MobiDB-lite"/>
    </source>
</evidence>
<dbReference type="EMBL" id="AF217397">
    <property type="protein sequence ID" value="AAF73383.1"/>
    <property type="molecule type" value="mRNA"/>
</dbReference>
<organism evidence="2">
    <name type="scientific">Drosophila melanogaster</name>
    <name type="common">Fruit fly</name>
    <dbReference type="NCBI Taxonomy" id="7227"/>
    <lineage>
        <taxon>Eukaryota</taxon>
        <taxon>Metazoa</taxon>
        <taxon>Ecdysozoa</taxon>
        <taxon>Arthropoda</taxon>
        <taxon>Hexapoda</taxon>
        <taxon>Insecta</taxon>
        <taxon>Pterygota</taxon>
        <taxon>Neoptera</taxon>
        <taxon>Endopterygota</taxon>
        <taxon>Diptera</taxon>
        <taxon>Brachycera</taxon>
        <taxon>Muscomorpha</taxon>
        <taxon>Ephydroidea</taxon>
        <taxon>Drosophilidae</taxon>
        <taxon>Drosophila</taxon>
        <taxon>Sophophora</taxon>
    </lineage>
</organism>
<dbReference type="VEuPathDB" id="VectorBase:FBgn0036124"/>
<evidence type="ECO:0000313" key="3">
    <source>
        <dbReference type="FlyBase" id="FBgn0036124"/>
    </source>
</evidence>
<dbReference type="HOGENOM" id="CLU_003417_3_1_1"/>
<proteinExistence type="evidence at transcript level"/>
<gene>
    <name evidence="3" type="primary">Noc1</name>
    <name evidence="3" type="ORF">CG7839</name>
</gene>
<protein>
    <submittedName>
        <fullName evidence="2">Uncharacterized protein</fullName>
    </submittedName>
</protein>
<feature type="region of interest" description="Disordered" evidence="1">
    <location>
        <begin position="1"/>
        <end position="109"/>
    </location>
</feature>
<accession>Q9NHZ0</accession>
<dbReference type="Bgee" id="FBgn0036124">
    <property type="expression patterns" value="Expressed in posterior terminal follicle cell in ovary and 140 other cell types or tissues"/>
</dbReference>
<feature type="compositionally biased region" description="Acidic residues" evidence="1">
    <location>
        <begin position="63"/>
        <end position="80"/>
    </location>
</feature>
<dbReference type="AlphaFoldDB" id="Q9NHZ0"/>
<sequence>MDDIDDDWGDDDLAEDEYDEIEGEDQSDDETGSIDLQPLDDDDDDDDDDDEGSISEGGPGDSDSSDAPESPDEEDDDDEDAPPRSKKSRKDSTDMVGGRSFAKTLKQSHDMSSLFAAADDFSSLLEETAKVKGQGTSNAVFNKDKSSDKQLKWEENRRSNSKSYKGKKFAGKPAAKGGRPQKAGKKRKH</sequence>
<reference evidence="2" key="1">
    <citation type="submission" date="1999-12" db="EMBL/GenBank/DDBJ databases">
        <title>A screen for rapidly evolving genes from Drosophila.</title>
        <authorList>
            <person name="Schmid K.J."/>
            <person name="Tautz D."/>
        </authorList>
    </citation>
    <scope>NUCLEOTIDE SEQUENCE</scope>
    <source>
        <strain evidence="2">Canton-S</strain>
    </source>
</reference>
<feature type="compositionally biased region" description="Acidic residues" evidence="1">
    <location>
        <begin position="1"/>
        <end position="53"/>
    </location>
</feature>
<dbReference type="AGR" id="FB:FBgn0036124"/>
<evidence type="ECO:0000313" key="2">
    <source>
        <dbReference type="EMBL" id="AAF73383.1"/>
    </source>
</evidence>
<feature type="compositionally biased region" description="Basic and acidic residues" evidence="1">
    <location>
        <begin position="142"/>
        <end position="158"/>
    </location>
</feature>
<dbReference type="PeptideAtlas" id="Q9NHZ0"/>
<dbReference type="FlyBase" id="FBgn0036124">
    <property type="gene designation" value="Noc1"/>
</dbReference>
<feature type="region of interest" description="Disordered" evidence="1">
    <location>
        <begin position="131"/>
        <end position="189"/>
    </location>
</feature>
<dbReference type="ExpressionAtlas" id="Q9NHZ0">
    <property type="expression patterns" value="baseline and differential"/>
</dbReference>
<feature type="compositionally biased region" description="Low complexity" evidence="1">
    <location>
        <begin position="171"/>
        <end position="181"/>
    </location>
</feature>
<name>Q9NHZ0_DROME</name>